<reference evidence="2 3" key="2">
    <citation type="journal article" date="2018" name="Int. J. Syst. Evol. Microbiol.">
        <title>Marinobacterium aestuarii sp. nov., a benzene-degrading marine bacterium isolated from estuary sediment.</title>
        <authorList>
            <person name="Bae S.S."/>
            <person name="Jung J."/>
            <person name="Chung D."/>
            <person name="Baek K."/>
        </authorList>
    </citation>
    <scope>NUCLEOTIDE SEQUENCE [LARGE SCALE GENOMIC DNA]</scope>
    <source>
        <strain evidence="2 3">ST58-10</strain>
    </source>
</reference>
<name>A0A1A9EX23_9GAMM</name>
<protein>
    <submittedName>
        <fullName evidence="2">Hydrolase</fullName>
    </submittedName>
</protein>
<accession>A0A1A9EX23</accession>
<dbReference type="KEGG" id="mars:A8C75_09495"/>
<dbReference type="GO" id="GO:0016787">
    <property type="term" value="F:hydrolase activity"/>
    <property type="evidence" value="ECO:0007669"/>
    <property type="project" value="UniProtKB-KW"/>
</dbReference>
<feature type="domain" description="Isochorismatase-like" evidence="1">
    <location>
        <begin position="8"/>
        <end position="157"/>
    </location>
</feature>
<dbReference type="OrthoDB" id="9796958at2"/>
<dbReference type="PANTHER" id="PTHR14119:SF3">
    <property type="entry name" value="ISOCHORISMATASE DOMAIN-CONTAINING PROTEIN 2"/>
    <property type="match status" value="1"/>
</dbReference>
<keyword evidence="3" id="KW-1185">Reference proteome</keyword>
<dbReference type="Gene3D" id="3.40.50.850">
    <property type="entry name" value="Isochorismatase-like"/>
    <property type="match status" value="1"/>
</dbReference>
<dbReference type="RefSeq" id="WP_067381231.1">
    <property type="nucleotide sequence ID" value="NZ_CP015839.1"/>
</dbReference>
<dbReference type="SUPFAM" id="SSF52499">
    <property type="entry name" value="Isochorismatase-like hydrolases"/>
    <property type="match status" value="1"/>
</dbReference>
<dbReference type="CDD" id="cd01012">
    <property type="entry name" value="YcaC_related"/>
    <property type="match status" value="1"/>
</dbReference>
<dbReference type="Pfam" id="PF00857">
    <property type="entry name" value="Isochorismatase"/>
    <property type="match status" value="1"/>
</dbReference>
<reference evidence="3" key="1">
    <citation type="submission" date="2016-05" db="EMBL/GenBank/DDBJ databases">
        <authorList>
            <person name="Baek K."/>
            <person name="Yang S.-J."/>
        </authorList>
    </citation>
    <scope>NUCLEOTIDE SEQUENCE [LARGE SCALE GENOMIC DNA]</scope>
    <source>
        <strain evidence="3">ST58-10</strain>
    </source>
</reference>
<dbReference type="STRING" id="1821621.A8C75_09495"/>
<proteinExistence type="predicted"/>
<evidence type="ECO:0000313" key="2">
    <source>
        <dbReference type="EMBL" id="ANG62694.1"/>
    </source>
</evidence>
<evidence type="ECO:0000313" key="3">
    <source>
        <dbReference type="Proteomes" id="UP000078070"/>
    </source>
</evidence>
<evidence type="ECO:0000259" key="1">
    <source>
        <dbReference type="Pfam" id="PF00857"/>
    </source>
</evidence>
<gene>
    <name evidence="2" type="ORF">A8C75_09495</name>
</gene>
<dbReference type="InterPro" id="IPR000868">
    <property type="entry name" value="Isochorismatase-like_dom"/>
</dbReference>
<dbReference type="EMBL" id="CP015839">
    <property type="protein sequence ID" value="ANG62694.1"/>
    <property type="molecule type" value="Genomic_DNA"/>
</dbReference>
<keyword evidence="2" id="KW-0378">Hydrolase</keyword>
<dbReference type="Proteomes" id="UP000078070">
    <property type="component" value="Chromosome"/>
</dbReference>
<sequence length="181" mass="20281">MLIHPDKSLLLVIDVQEKLLPAVEAPQQLLDNCRWLLEIAAQLKVPVLGTEQYPQGIGHTHPHLGELIPSEAMLEKTHFSCMSEPACDAGINAVAREQVVVIGIEAHVCVLQSAIELRLQGRDVFVVADCIASRNPQDKAFAIERMRQLGVHIVSREMVAFEWMRKAGTDSFRHISRTYLR</sequence>
<dbReference type="InterPro" id="IPR036380">
    <property type="entry name" value="Isochorismatase-like_sf"/>
</dbReference>
<dbReference type="PANTHER" id="PTHR14119">
    <property type="entry name" value="HYDROLASE"/>
    <property type="match status" value="1"/>
</dbReference>
<dbReference type="AlphaFoldDB" id="A0A1A9EX23"/>
<dbReference type="InterPro" id="IPR050993">
    <property type="entry name" value="Isochorismatase_domain"/>
</dbReference>
<organism evidence="2 3">
    <name type="scientific">Marinobacterium aestuarii</name>
    <dbReference type="NCBI Taxonomy" id="1821621"/>
    <lineage>
        <taxon>Bacteria</taxon>
        <taxon>Pseudomonadati</taxon>
        <taxon>Pseudomonadota</taxon>
        <taxon>Gammaproteobacteria</taxon>
        <taxon>Oceanospirillales</taxon>
        <taxon>Oceanospirillaceae</taxon>
        <taxon>Marinobacterium</taxon>
    </lineage>
</organism>